<dbReference type="STRING" id="1727163.AO498_10870"/>
<evidence type="ECO:0000313" key="3">
    <source>
        <dbReference type="Proteomes" id="UP000073816"/>
    </source>
</evidence>
<reference evidence="3" key="1">
    <citation type="submission" date="2015-09" db="EMBL/GenBank/DDBJ databases">
        <title>Complete sequence of Algoriphagus sp. M8-2.</title>
        <authorList>
            <person name="Shintani M."/>
        </authorList>
    </citation>
    <scope>NUCLEOTIDE SEQUENCE [LARGE SCALE GENOMIC DNA]</scope>
    <source>
        <strain evidence="3">M8-2</strain>
    </source>
</reference>
<evidence type="ECO:0000256" key="1">
    <source>
        <dbReference type="SAM" id="MobiDB-lite"/>
    </source>
</evidence>
<feature type="region of interest" description="Disordered" evidence="1">
    <location>
        <begin position="24"/>
        <end position="96"/>
    </location>
</feature>
<evidence type="ECO:0000313" key="2">
    <source>
        <dbReference type="EMBL" id="AMQ56933.1"/>
    </source>
</evidence>
<dbReference type="EMBL" id="CP012836">
    <property type="protein sequence ID" value="AMQ56933.1"/>
    <property type="molecule type" value="Genomic_DNA"/>
</dbReference>
<reference evidence="2 3" key="2">
    <citation type="journal article" date="2016" name="Genome Announc.">
        <title>Complete Genome Sequence of Algoriphagus sp. Strain M8-2, Isolated from a Brackish Lake.</title>
        <authorList>
            <person name="Muraguchi Y."/>
            <person name="Kushimoto K."/>
            <person name="Ohtsubo Y."/>
            <person name="Suzuki T."/>
            <person name="Dohra H."/>
            <person name="Kimbara K."/>
            <person name="Shintani M."/>
        </authorList>
    </citation>
    <scope>NUCLEOTIDE SEQUENCE [LARGE SCALE GENOMIC DNA]</scope>
    <source>
        <strain evidence="2 3">M8-2</strain>
    </source>
</reference>
<accession>A0A142EP78</accession>
<dbReference type="AlphaFoldDB" id="A0A142EP78"/>
<dbReference type="PATRIC" id="fig|1727163.4.peg.2272"/>
<sequence>MDVGQILYIIAIVAYFIYQATKKKARPGEAEPESGDAPQPQKGISFEELLKEIRNAQNPPASEMPRPPKPEPTRPTPIPPNFPEAKKQRKRAYEPVEELDDEAKYYEGAFGAKKASALSAAGNSIPNLSEKKIDYDALSKKKVNPYAEKLKNPQSVKEAMVLAEILKPKHF</sequence>
<dbReference type="RefSeq" id="WP_067547292.1">
    <property type="nucleotide sequence ID" value="NZ_CP012836.1"/>
</dbReference>
<gene>
    <name evidence="2" type="ORF">AO498_10870</name>
</gene>
<name>A0A142EP78_9BACT</name>
<organism evidence="2 3">
    <name type="scientific">Algoriphagus sanaruensis</name>
    <dbReference type="NCBI Taxonomy" id="1727163"/>
    <lineage>
        <taxon>Bacteria</taxon>
        <taxon>Pseudomonadati</taxon>
        <taxon>Bacteroidota</taxon>
        <taxon>Cytophagia</taxon>
        <taxon>Cytophagales</taxon>
        <taxon>Cyclobacteriaceae</taxon>
        <taxon>Algoriphagus</taxon>
    </lineage>
</organism>
<dbReference type="OrthoDB" id="840081at2"/>
<dbReference type="Proteomes" id="UP000073816">
    <property type="component" value="Chromosome"/>
</dbReference>
<feature type="compositionally biased region" description="Pro residues" evidence="1">
    <location>
        <begin position="73"/>
        <end position="82"/>
    </location>
</feature>
<protein>
    <submittedName>
        <fullName evidence="2">Uncharacterized protein</fullName>
    </submittedName>
</protein>
<keyword evidence="3" id="KW-1185">Reference proteome</keyword>
<proteinExistence type="predicted"/>
<dbReference type="KEGG" id="alm:AO498_10870"/>